<protein>
    <submittedName>
        <fullName evidence="2">Uncharacterized protein</fullName>
    </submittedName>
</protein>
<feature type="compositionally biased region" description="Polar residues" evidence="1">
    <location>
        <begin position="24"/>
        <end position="37"/>
    </location>
</feature>
<reference evidence="2 3" key="1">
    <citation type="journal article" date="2019" name="Sci. Rep.">
        <title>Orb-weaving spider Araneus ventricosus genome elucidates the spidroin gene catalogue.</title>
        <authorList>
            <person name="Kono N."/>
            <person name="Nakamura H."/>
            <person name="Ohtoshi R."/>
            <person name="Moran D.A.P."/>
            <person name="Shinohara A."/>
            <person name="Yoshida Y."/>
            <person name="Fujiwara M."/>
            <person name="Mori M."/>
            <person name="Tomita M."/>
            <person name="Arakawa K."/>
        </authorList>
    </citation>
    <scope>NUCLEOTIDE SEQUENCE [LARGE SCALE GENOMIC DNA]</scope>
</reference>
<accession>A0A4Y2B669</accession>
<evidence type="ECO:0000256" key="1">
    <source>
        <dbReference type="SAM" id="MobiDB-lite"/>
    </source>
</evidence>
<feature type="region of interest" description="Disordered" evidence="1">
    <location>
        <begin position="22"/>
        <end position="42"/>
    </location>
</feature>
<keyword evidence="3" id="KW-1185">Reference proteome</keyword>
<proteinExistence type="predicted"/>
<organism evidence="2 3">
    <name type="scientific">Araneus ventricosus</name>
    <name type="common">Orbweaver spider</name>
    <name type="synonym">Epeira ventricosa</name>
    <dbReference type="NCBI Taxonomy" id="182803"/>
    <lineage>
        <taxon>Eukaryota</taxon>
        <taxon>Metazoa</taxon>
        <taxon>Ecdysozoa</taxon>
        <taxon>Arthropoda</taxon>
        <taxon>Chelicerata</taxon>
        <taxon>Arachnida</taxon>
        <taxon>Araneae</taxon>
        <taxon>Araneomorphae</taxon>
        <taxon>Entelegynae</taxon>
        <taxon>Araneoidea</taxon>
        <taxon>Araneidae</taxon>
        <taxon>Araneus</taxon>
    </lineage>
</organism>
<sequence>MALLGQQRILVLQLGYSASKDNTRGSSIGTPGATASSGGPARERKKACEIHLVNILLDPLPLVKVKRHPLRNDNRQRNLWIVSPTKARRIVFSPSLSVRKLAYTCIDGERMPLASVSAVTCSVFQNNKKRRNGGF</sequence>
<evidence type="ECO:0000313" key="2">
    <source>
        <dbReference type="EMBL" id="GBL86949.1"/>
    </source>
</evidence>
<comment type="caution">
    <text evidence="2">The sequence shown here is derived from an EMBL/GenBank/DDBJ whole genome shotgun (WGS) entry which is preliminary data.</text>
</comment>
<dbReference type="AlphaFoldDB" id="A0A4Y2B669"/>
<evidence type="ECO:0000313" key="3">
    <source>
        <dbReference type="Proteomes" id="UP000499080"/>
    </source>
</evidence>
<dbReference type="Proteomes" id="UP000499080">
    <property type="component" value="Unassembled WGS sequence"/>
</dbReference>
<name>A0A4Y2B669_ARAVE</name>
<gene>
    <name evidence="2" type="ORF">AVEN_218684_1</name>
</gene>
<dbReference type="EMBL" id="BGPR01000051">
    <property type="protein sequence ID" value="GBL86949.1"/>
    <property type="molecule type" value="Genomic_DNA"/>
</dbReference>